<reference evidence="8 9" key="1">
    <citation type="submission" date="2019-03" db="EMBL/GenBank/DDBJ databases">
        <title>Metabolic potential of uncultured bacteria and archaea associated with petroleum seepage in deep-sea sediments.</title>
        <authorList>
            <person name="Dong X."/>
            <person name="Hubert C."/>
        </authorList>
    </citation>
    <scope>NUCLEOTIDE SEQUENCE [LARGE SCALE GENOMIC DNA]</scope>
    <source>
        <strain evidence="8">E44_bin18</strain>
    </source>
</reference>
<dbReference type="GO" id="GO:0046872">
    <property type="term" value="F:metal ion binding"/>
    <property type="evidence" value="ECO:0007669"/>
    <property type="project" value="UniProtKB-KW"/>
</dbReference>
<evidence type="ECO:0000313" key="8">
    <source>
        <dbReference type="EMBL" id="TET47186.1"/>
    </source>
</evidence>
<organism evidence="8 9">
    <name type="scientific">candidate division TA06 bacterium</name>
    <dbReference type="NCBI Taxonomy" id="2250710"/>
    <lineage>
        <taxon>Bacteria</taxon>
        <taxon>Bacteria division TA06</taxon>
    </lineage>
</organism>
<keyword evidence="5" id="KW-0408">Iron</keyword>
<gene>
    <name evidence="8" type="ORF">E3J62_02275</name>
</gene>
<evidence type="ECO:0000256" key="4">
    <source>
        <dbReference type="ARBA" id="ARBA00022982"/>
    </source>
</evidence>
<comment type="caution">
    <text evidence="8">The sequence shown here is derived from an EMBL/GenBank/DDBJ whole genome shotgun (WGS) entry which is preliminary data.</text>
</comment>
<feature type="domain" description="4Fe-4S ferredoxin-type" evidence="7">
    <location>
        <begin position="21"/>
        <end position="50"/>
    </location>
</feature>
<keyword evidence="4" id="KW-0249">Electron transport</keyword>
<dbReference type="Proteomes" id="UP000315525">
    <property type="component" value="Unassembled WGS sequence"/>
</dbReference>
<dbReference type="EMBL" id="SOJN01000030">
    <property type="protein sequence ID" value="TET47186.1"/>
    <property type="molecule type" value="Genomic_DNA"/>
</dbReference>
<dbReference type="PANTHER" id="PTHR43551:SF1">
    <property type="entry name" value="HETERODISULFIDE REDUCTASE"/>
    <property type="match status" value="1"/>
</dbReference>
<evidence type="ECO:0000256" key="2">
    <source>
        <dbReference type="ARBA" id="ARBA00022485"/>
    </source>
</evidence>
<evidence type="ECO:0000256" key="1">
    <source>
        <dbReference type="ARBA" id="ARBA00022448"/>
    </source>
</evidence>
<evidence type="ECO:0000313" key="9">
    <source>
        <dbReference type="Proteomes" id="UP000315525"/>
    </source>
</evidence>
<keyword evidence="3" id="KW-0479">Metal-binding</keyword>
<dbReference type="GO" id="GO:0016491">
    <property type="term" value="F:oxidoreductase activity"/>
    <property type="evidence" value="ECO:0007669"/>
    <property type="project" value="UniProtKB-ARBA"/>
</dbReference>
<dbReference type="SUPFAM" id="SSF46548">
    <property type="entry name" value="alpha-helical ferredoxin"/>
    <property type="match status" value="1"/>
</dbReference>
<keyword evidence="1" id="KW-0813">Transport</keyword>
<dbReference type="Pfam" id="PF13183">
    <property type="entry name" value="Fer4_8"/>
    <property type="match status" value="1"/>
</dbReference>
<dbReference type="PANTHER" id="PTHR43551">
    <property type="entry name" value="FUMARATE REDUCTASE IRON-SULFUR SUBUNIT"/>
    <property type="match status" value="1"/>
</dbReference>
<keyword evidence="2" id="KW-0004">4Fe-4S</keyword>
<dbReference type="Pfam" id="PF02754">
    <property type="entry name" value="CCG"/>
    <property type="match status" value="1"/>
</dbReference>
<evidence type="ECO:0000259" key="7">
    <source>
        <dbReference type="PROSITE" id="PS51379"/>
    </source>
</evidence>
<dbReference type="InterPro" id="IPR004017">
    <property type="entry name" value="Cys_rich_dom"/>
</dbReference>
<evidence type="ECO:0000256" key="3">
    <source>
        <dbReference type="ARBA" id="ARBA00022723"/>
    </source>
</evidence>
<dbReference type="InterPro" id="IPR017896">
    <property type="entry name" value="4Fe4S_Fe-S-bd"/>
</dbReference>
<dbReference type="InterPro" id="IPR009051">
    <property type="entry name" value="Helical_ferredxn"/>
</dbReference>
<dbReference type="GO" id="GO:0051539">
    <property type="term" value="F:4 iron, 4 sulfur cluster binding"/>
    <property type="evidence" value="ECO:0007669"/>
    <property type="project" value="UniProtKB-KW"/>
</dbReference>
<name>A0A523UXD3_UNCT6</name>
<dbReference type="AlphaFoldDB" id="A0A523UXD3"/>
<dbReference type="PROSITE" id="PS51379">
    <property type="entry name" value="4FE4S_FER_2"/>
    <property type="match status" value="1"/>
</dbReference>
<evidence type="ECO:0000256" key="6">
    <source>
        <dbReference type="ARBA" id="ARBA00023014"/>
    </source>
</evidence>
<dbReference type="Gene3D" id="1.10.1060.10">
    <property type="entry name" value="Alpha-helical ferredoxin"/>
    <property type="match status" value="1"/>
</dbReference>
<accession>A0A523UXD3</accession>
<protein>
    <submittedName>
        <fullName evidence="8">(Fe-S)-binding protein</fullName>
    </submittedName>
</protein>
<evidence type="ECO:0000256" key="5">
    <source>
        <dbReference type="ARBA" id="ARBA00023004"/>
    </source>
</evidence>
<proteinExistence type="predicted"/>
<sequence>MGQEMAQKSDLARMLTERLDCELTAYLDACVRCGLCAKSCHFYLTDGEPESIPGYKLNRLGGLYRRLVRLPDRLFSRTNPETQLTEEFLKAMVDVAFGRCNMCGRCGFHCSIGLDVSKVTHRIRGILTELGRVPEGLDSTILAAVETGNNMRITRDEWVDTVKWLEEELRDEVSDERASMPLDVHGARILYAVNPREPKFFPLSLTAAGKVFYAAGEDWTMSSQFFDVTNYAYYSGDDVQAGMLAKNLMSEAERLGVNALVLSECGHGYYAARWHVPEYTNGKERIEVLSILELLWDYIRTGRIKVTPSANKGKVTLHDPCHLVRKGGIIEEQRNILKNVVSDFVEMTPNRERNFCCSGGGGSLSMKVFANRRISSGKLKAEQIERTEAEIVATPCHNCIDQLLELDRHYKLGVKIQTVTELVANALVLSPEGDSKEERL</sequence>
<keyword evidence="6" id="KW-0411">Iron-sulfur</keyword>